<dbReference type="FunFam" id="3.20.20.100:FF:000002">
    <property type="entry name" value="2,5-diketo-D-gluconic acid reductase A"/>
    <property type="match status" value="1"/>
</dbReference>
<gene>
    <name evidence="9" type="ORF">A10D4_08532</name>
</gene>
<dbReference type="InterPro" id="IPR020471">
    <property type="entry name" value="AKR"/>
</dbReference>
<organism evidence="9 10">
    <name type="scientific">Idiomarina xiamenensis 10-D-4</name>
    <dbReference type="NCBI Taxonomy" id="740709"/>
    <lineage>
        <taxon>Bacteria</taxon>
        <taxon>Pseudomonadati</taxon>
        <taxon>Pseudomonadota</taxon>
        <taxon>Gammaproteobacteria</taxon>
        <taxon>Alteromonadales</taxon>
        <taxon>Idiomarinaceae</taxon>
        <taxon>Idiomarina</taxon>
    </lineage>
</organism>
<evidence type="ECO:0000313" key="10">
    <source>
        <dbReference type="Proteomes" id="UP000014115"/>
    </source>
</evidence>
<dbReference type="PIRSF" id="PIRSF000097">
    <property type="entry name" value="AKR"/>
    <property type="match status" value="1"/>
</dbReference>
<evidence type="ECO:0000256" key="4">
    <source>
        <dbReference type="ARBA" id="ARBA00049445"/>
    </source>
</evidence>
<evidence type="ECO:0000313" key="9">
    <source>
        <dbReference type="EMBL" id="EKE83454.1"/>
    </source>
</evidence>
<keyword evidence="2" id="KW-0521">NADP</keyword>
<keyword evidence="10" id="KW-1185">Reference proteome</keyword>
<dbReference type="Pfam" id="PF00248">
    <property type="entry name" value="Aldo_ket_red"/>
    <property type="match status" value="1"/>
</dbReference>
<dbReference type="PROSITE" id="PS00062">
    <property type="entry name" value="ALDOKETO_REDUCTASE_2"/>
    <property type="match status" value="1"/>
</dbReference>
<dbReference type="EMBL" id="AMRG01000009">
    <property type="protein sequence ID" value="EKE83454.1"/>
    <property type="molecule type" value="Genomic_DNA"/>
</dbReference>
<dbReference type="Proteomes" id="UP000014115">
    <property type="component" value="Unassembled WGS sequence"/>
</dbReference>
<dbReference type="GO" id="GO:1990002">
    <property type="term" value="F:methylglyoxal reductase (NADPH) (acetol producing) activity"/>
    <property type="evidence" value="ECO:0007669"/>
    <property type="project" value="TreeGrafter"/>
</dbReference>
<dbReference type="Gene3D" id="3.20.20.100">
    <property type="entry name" value="NADP-dependent oxidoreductase domain"/>
    <property type="match status" value="1"/>
</dbReference>
<evidence type="ECO:0000256" key="5">
    <source>
        <dbReference type="PIRSR" id="PIRSR000097-1"/>
    </source>
</evidence>
<dbReference type="PANTHER" id="PTHR43827:SF3">
    <property type="entry name" value="NADP-DEPENDENT OXIDOREDUCTASE DOMAIN-CONTAINING PROTEIN"/>
    <property type="match status" value="1"/>
</dbReference>
<dbReference type="PATRIC" id="fig|740709.3.peg.1728"/>
<dbReference type="eggNOG" id="COG0656">
    <property type="taxonomic scope" value="Bacteria"/>
</dbReference>
<name>K2KLR3_9GAMM</name>
<dbReference type="NCBIfam" id="NF008377">
    <property type="entry name" value="PRK11172.1"/>
    <property type="match status" value="1"/>
</dbReference>
<dbReference type="InterPro" id="IPR036812">
    <property type="entry name" value="NAD(P)_OxRdtase_dom_sf"/>
</dbReference>
<dbReference type="RefSeq" id="WP_008488950.1">
    <property type="nucleotide sequence ID" value="NZ_AMRG01000009.1"/>
</dbReference>
<dbReference type="STRING" id="740709.A10D4_08532"/>
<evidence type="ECO:0000256" key="6">
    <source>
        <dbReference type="PIRSR" id="PIRSR000097-2"/>
    </source>
</evidence>
<proteinExistence type="inferred from homology"/>
<evidence type="ECO:0000256" key="3">
    <source>
        <dbReference type="ARBA" id="ARBA00023002"/>
    </source>
</evidence>
<dbReference type="PRINTS" id="PR00069">
    <property type="entry name" value="ALDKETRDTASE"/>
</dbReference>
<keyword evidence="3" id="KW-0560">Oxidoreductase</keyword>
<feature type="binding site" evidence="6">
    <location>
        <position position="96"/>
    </location>
    <ligand>
        <name>substrate</name>
    </ligand>
</feature>
<comment type="similarity">
    <text evidence="1">Belongs to the aldo/keto reductase family.</text>
</comment>
<dbReference type="InterPro" id="IPR023210">
    <property type="entry name" value="NADP_OxRdtase_dom"/>
</dbReference>
<dbReference type="GO" id="GO:0051596">
    <property type="term" value="P:methylglyoxal catabolic process"/>
    <property type="evidence" value="ECO:0007669"/>
    <property type="project" value="TreeGrafter"/>
</dbReference>
<evidence type="ECO:0000256" key="1">
    <source>
        <dbReference type="ARBA" id="ARBA00007905"/>
    </source>
</evidence>
<sequence>MIPQLGLGTFRIKGQKITDIVEQAIDIGYRHIDTAQFYENEADVGKALANTSIKRDNLFVTTKVWHENLKRQPLIDSLKRSCDHLQVDQVDLGLIHWPSPDNEVRLETYMEALMEAKSQGLTKHIGVSNFPTDLLRKADQIVGPGNILTNQVELHPFMQNDAVQAACKSLNIQVTAYMPLAVGKVMEDDTLKRIAVDHDASAAQVAIAWLLHKGIIAIPSTTKTSHLRSNFDAQQLSLSEDEMVAIDQLNRNERIVDPDFAPQWDN</sequence>
<dbReference type="PROSITE" id="PS00798">
    <property type="entry name" value="ALDOKETO_REDUCTASE_1"/>
    <property type="match status" value="1"/>
</dbReference>
<reference evidence="9 10" key="1">
    <citation type="journal article" date="2012" name="J. Bacteriol.">
        <title>Genome Sequence of Idiomarina xiamenensis Type Strain 10-D-4.</title>
        <authorList>
            <person name="Lai Q."/>
            <person name="Wang L."/>
            <person name="Wang W."/>
            <person name="Shao Z."/>
        </authorList>
    </citation>
    <scope>NUCLEOTIDE SEQUENCE [LARGE SCALE GENOMIC DNA]</scope>
    <source>
        <strain evidence="9 10">10-D-4</strain>
    </source>
</reference>
<evidence type="ECO:0000259" key="8">
    <source>
        <dbReference type="Pfam" id="PF00248"/>
    </source>
</evidence>
<accession>K2KLR3</accession>
<protein>
    <submittedName>
        <fullName evidence="9">2,5-diketo-D-gluconate reductase B</fullName>
    </submittedName>
</protein>
<comment type="catalytic activity">
    <reaction evidence="4">
        <text>hydroxyacetone + NADP(+) = methylglyoxal + NADPH + H(+)</text>
        <dbReference type="Rhea" id="RHEA:27986"/>
        <dbReference type="ChEBI" id="CHEBI:15378"/>
        <dbReference type="ChEBI" id="CHEBI:17158"/>
        <dbReference type="ChEBI" id="CHEBI:27957"/>
        <dbReference type="ChEBI" id="CHEBI:57783"/>
        <dbReference type="ChEBI" id="CHEBI:58349"/>
    </reaction>
</comment>
<dbReference type="InterPro" id="IPR018170">
    <property type="entry name" value="Aldo/ket_reductase_CS"/>
</dbReference>
<dbReference type="OrthoDB" id="9804790at2"/>
<feature type="active site" description="Proton donor" evidence="5">
    <location>
        <position position="38"/>
    </location>
</feature>
<comment type="caution">
    <text evidence="9">The sequence shown here is derived from an EMBL/GenBank/DDBJ whole genome shotgun (WGS) entry which is preliminary data.</text>
</comment>
<feature type="site" description="Lowers pKa of active site Tyr" evidence="7">
    <location>
        <position position="63"/>
    </location>
</feature>
<dbReference type="PANTHER" id="PTHR43827">
    <property type="entry name" value="2,5-DIKETO-D-GLUCONIC ACID REDUCTASE"/>
    <property type="match status" value="1"/>
</dbReference>
<evidence type="ECO:0000256" key="7">
    <source>
        <dbReference type="PIRSR" id="PIRSR000097-3"/>
    </source>
</evidence>
<dbReference type="AlphaFoldDB" id="K2KLR3"/>
<evidence type="ECO:0000256" key="2">
    <source>
        <dbReference type="ARBA" id="ARBA00022857"/>
    </source>
</evidence>
<dbReference type="SUPFAM" id="SSF51430">
    <property type="entry name" value="NAD(P)-linked oxidoreductase"/>
    <property type="match status" value="1"/>
</dbReference>
<feature type="domain" description="NADP-dependent oxidoreductase" evidence="8">
    <location>
        <begin position="5"/>
        <end position="250"/>
    </location>
</feature>